<dbReference type="EMBL" id="ML143511">
    <property type="protein sequence ID" value="TBU23215.1"/>
    <property type="molecule type" value="Genomic_DNA"/>
</dbReference>
<proteinExistence type="predicted"/>
<gene>
    <name evidence="1" type="ORF">BD311DRAFT_768878</name>
</gene>
<protein>
    <submittedName>
        <fullName evidence="1">Uncharacterized protein</fullName>
    </submittedName>
</protein>
<dbReference type="AlphaFoldDB" id="A0A4Q9M858"/>
<sequence>LTALTTNGSHESSCRRDVLLGSPQGPLRTLHHVDALCVPTSTCGFLGVQVEDTGTGGAVHICKGRPLGRNIWRS</sequence>
<feature type="non-terminal residue" evidence="1">
    <location>
        <position position="1"/>
    </location>
</feature>
<organism evidence="1">
    <name type="scientific">Dichomitus squalens</name>
    <dbReference type="NCBI Taxonomy" id="114155"/>
    <lineage>
        <taxon>Eukaryota</taxon>
        <taxon>Fungi</taxon>
        <taxon>Dikarya</taxon>
        <taxon>Basidiomycota</taxon>
        <taxon>Agaricomycotina</taxon>
        <taxon>Agaricomycetes</taxon>
        <taxon>Polyporales</taxon>
        <taxon>Polyporaceae</taxon>
        <taxon>Dichomitus</taxon>
    </lineage>
</organism>
<dbReference type="Proteomes" id="UP000292957">
    <property type="component" value="Unassembled WGS sequence"/>
</dbReference>
<reference evidence="1" key="1">
    <citation type="submission" date="2019-01" db="EMBL/GenBank/DDBJ databases">
        <title>Draft genome sequences of three monokaryotic isolates of the white-rot basidiomycete fungus Dichomitus squalens.</title>
        <authorList>
            <consortium name="DOE Joint Genome Institute"/>
            <person name="Lopez S.C."/>
            <person name="Andreopoulos B."/>
            <person name="Pangilinan J."/>
            <person name="Lipzen A."/>
            <person name="Riley R."/>
            <person name="Ahrendt S."/>
            <person name="Ng V."/>
            <person name="Barry K."/>
            <person name="Daum C."/>
            <person name="Grigoriev I.V."/>
            <person name="Hilden K.S."/>
            <person name="Makela M.R."/>
            <person name="de Vries R.P."/>
        </authorList>
    </citation>
    <scope>NUCLEOTIDE SEQUENCE [LARGE SCALE GENOMIC DNA]</scope>
    <source>
        <strain evidence="1">OM18370.1</strain>
    </source>
</reference>
<accession>A0A4Q9M858</accession>
<evidence type="ECO:0000313" key="1">
    <source>
        <dbReference type="EMBL" id="TBU23215.1"/>
    </source>
</evidence>
<name>A0A4Q9M858_9APHY</name>